<reference evidence="2" key="1">
    <citation type="submission" date="2010-08" db="EMBL/GenBank/DDBJ databases">
        <authorList>
            <person name="Muzny D."/>
            <person name="Qin X."/>
            <person name="Buhay C."/>
            <person name="Dugan-Rocha S."/>
            <person name="Ding Y."/>
            <person name="Chen G."/>
            <person name="Hawes A."/>
            <person name="Holder M."/>
            <person name="Jhangiani S."/>
            <person name="Johnson A."/>
            <person name="Khan Z."/>
            <person name="Li Z."/>
            <person name="Liu W."/>
            <person name="Liu X."/>
            <person name="Perez L."/>
            <person name="Shen H."/>
            <person name="Wang Q."/>
            <person name="Watt J."/>
            <person name="Xi L."/>
            <person name="Xin Y."/>
            <person name="Zhou J."/>
            <person name="Deng J."/>
            <person name="Jiang H."/>
            <person name="Liu Y."/>
            <person name="Qu J."/>
            <person name="Song X.-Z."/>
            <person name="Zhang L."/>
            <person name="Villasana D."/>
            <person name="Johnson A."/>
            <person name="Liu J."/>
            <person name="Liyanage D."/>
            <person name="Lorensuhewa L."/>
            <person name="Robinson T."/>
            <person name="Song A."/>
            <person name="Song B.-B."/>
            <person name="Dinh H."/>
            <person name="Thornton R."/>
            <person name="Coyle M."/>
            <person name="Francisco L."/>
            <person name="Jackson L."/>
            <person name="Javaid M."/>
            <person name="Korchina V."/>
            <person name="Kovar C."/>
            <person name="Mata R."/>
            <person name="Mathew T."/>
            <person name="Ngo R."/>
            <person name="Nguyen L."/>
            <person name="Nguyen N."/>
            <person name="Okwuonu G."/>
            <person name="Ongeri F."/>
            <person name="Pham C."/>
            <person name="Simmons D."/>
            <person name="Wilczek-Boney K."/>
            <person name="Hale W."/>
            <person name="Jakkamsetti A."/>
            <person name="Pham P."/>
            <person name="Ruth R."/>
            <person name="San Lucas F."/>
            <person name="Warren J."/>
            <person name="Zhang J."/>
            <person name="Zhao Z."/>
            <person name="Zhou C."/>
            <person name="Zhu D."/>
            <person name="Lee S."/>
            <person name="Bess C."/>
            <person name="Blankenburg K."/>
            <person name="Forbes L."/>
            <person name="Fu Q."/>
            <person name="Gubbala S."/>
            <person name="Hirani K."/>
            <person name="Jayaseelan J.C."/>
            <person name="Lara F."/>
            <person name="Munidasa M."/>
            <person name="Palculict T."/>
            <person name="Patil S."/>
            <person name="Pu L.-L."/>
            <person name="Saada N."/>
            <person name="Tang L."/>
            <person name="Weissenberger G."/>
            <person name="Zhu Y."/>
            <person name="Hemphill L."/>
            <person name="Shang Y."/>
            <person name="Youmans B."/>
            <person name="Ayvaz T."/>
            <person name="Ross M."/>
            <person name="Santibanez J."/>
            <person name="Aqrawi P."/>
            <person name="Gross S."/>
            <person name="Joshi V."/>
            <person name="Fowler G."/>
            <person name="Nazareth L."/>
            <person name="Reid J."/>
            <person name="Worley K."/>
            <person name="Petrosino J."/>
            <person name="Highlander S."/>
            <person name="Gibbs R."/>
        </authorList>
    </citation>
    <scope>NUCLEOTIDE SEQUENCE [LARGE SCALE GENOMIC DNA]</scope>
    <source>
        <strain evidence="2">DSM 15272</strain>
    </source>
</reference>
<proteinExistence type="predicted"/>
<sequence>MKALWTYTLARLGIFVLTYAVVWAVCWTWVERSELTNLVILFVSLVISAIISIRALSGLRENLAADIARKAEQVNSRIEESRRAEDVD</sequence>
<comment type="caution">
    <text evidence="2">The sequence shown here is derived from an EMBL/GenBank/DDBJ whole genome shotgun (WGS) entry which is preliminary data.</text>
</comment>
<keyword evidence="1" id="KW-0472">Membrane</keyword>
<dbReference type="HOGENOM" id="CLU_158691_1_0_11"/>
<dbReference type="EMBL" id="ACLF03000010">
    <property type="protein sequence ID" value="EFQ82258.1"/>
    <property type="molecule type" value="Genomic_DNA"/>
</dbReference>
<dbReference type="RefSeq" id="WP_007079621.1">
    <property type="nucleotide sequence ID" value="NZ_CM001024.1"/>
</dbReference>
<evidence type="ECO:0008006" key="4">
    <source>
        <dbReference type="Google" id="ProtNLM"/>
    </source>
</evidence>
<dbReference type="OrthoDB" id="3748743at2"/>
<keyword evidence="1" id="KW-1133">Transmembrane helix</keyword>
<accession>E2SF14</accession>
<organism evidence="2 3">
    <name type="scientific">Aeromicrobium marinum DSM 15272</name>
    <dbReference type="NCBI Taxonomy" id="585531"/>
    <lineage>
        <taxon>Bacteria</taxon>
        <taxon>Bacillati</taxon>
        <taxon>Actinomycetota</taxon>
        <taxon>Actinomycetes</taxon>
        <taxon>Propionibacteriales</taxon>
        <taxon>Nocardioidaceae</taxon>
        <taxon>Aeromicrobium</taxon>
    </lineage>
</organism>
<evidence type="ECO:0000313" key="2">
    <source>
        <dbReference type="EMBL" id="EFQ82258.1"/>
    </source>
</evidence>
<dbReference type="STRING" id="585531.HMPREF0063_12623"/>
<evidence type="ECO:0000256" key="1">
    <source>
        <dbReference type="SAM" id="Phobius"/>
    </source>
</evidence>
<keyword evidence="1" id="KW-0812">Transmembrane</keyword>
<feature type="transmembrane region" description="Helical" evidence="1">
    <location>
        <begin position="36"/>
        <end position="56"/>
    </location>
</feature>
<dbReference type="Pfam" id="PF14012">
    <property type="entry name" value="DUF4229"/>
    <property type="match status" value="1"/>
</dbReference>
<protein>
    <recommendedName>
        <fullName evidence="4">DUF4229 domain-containing protein</fullName>
    </recommendedName>
</protein>
<keyword evidence="3" id="KW-1185">Reference proteome</keyword>
<gene>
    <name evidence="2" type="ORF">HMPREF0063_12623</name>
</gene>
<name>E2SF14_9ACTN</name>
<dbReference type="AlphaFoldDB" id="E2SF14"/>
<dbReference type="InterPro" id="IPR025323">
    <property type="entry name" value="DUF4229"/>
</dbReference>
<evidence type="ECO:0000313" key="3">
    <source>
        <dbReference type="Proteomes" id="UP000003111"/>
    </source>
</evidence>
<dbReference type="Proteomes" id="UP000003111">
    <property type="component" value="Unassembled WGS sequence"/>
</dbReference>
<feature type="transmembrane region" description="Helical" evidence="1">
    <location>
        <begin position="12"/>
        <end position="30"/>
    </location>
</feature>